<dbReference type="OMA" id="DSCMVYD"/>
<dbReference type="GeneID" id="20250764"/>
<evidence type="ECO:0000256" key="4">
    <source>
        <dbReference type="SAM" id="MobiDB-lite"/>
    </source>
</evidence>
<dbReference type="EMBL" id="KB200639">
    <property type="protein sequence ID" value="ESP00875.1"/>
    <property type="molecule type" value="Genomic_DNA"/>
</dbReference>
<feature type="domain" description="Ras-GEF" evidence="5">
    <location>
        <begin position="225"/>
        <end position="493"/>
    </location>
</feature>
<dbReference type="InterPro" id="IPR001895">
    <property type="entry name" value="RASGEF_cat_dom"/>
</dbReference>
<dbReference type="SUPFAM" id="SSF54236">
    <property type="entry name" value="Ubiquitin-like"/>
    <property type="match status" value="1"/>
</dbReference>
<dbReference type="HOGENOM" id="CLU_010252_0_0_1"/>
<evidence type="ECO:0000313" key="8">
    <source>
        <dbReference type="EMBL" id="ESP00875.1"/>
    </source>
</evidence>
<evidence type="ECO:0000256" key="1">
    <source>
        <dbReference type="ARBA" id="ARBA00022658"/>
    </source>
</evidence>
<reference evidence="8 9" key="1">
    <citation type="journal article" date="2013" name="Nature">
        <title>Insights into bilaterian evolution from three spiralian genomes.</title>
        <authorList>
            <person name="Simakov O."/>
            <person name="Marletaz F."/>
            <person name="Cho S.J."/>
            <person name="Edsinger-Gonzales E."/>
            <person name="Havlak P."/>
            <person name="Hellsten U."/>
            <person name="Kuo D.H."/>
            <person name="Larsson T."/>
            <person name="Lv J."/>
            <person name="Arendt D."/>
            <person name="Savage R."/>
            <person name="Osoegawa K."/>
            <person name="de Jong P."/>
            <person name="Grimwood J."/>
            <person name="Chapman J.A."/>
            <person name="Shapiro H."/>
            <person name="Aerts A."/>
            <person name="Otillar R.P."/>
            <person name="Terry A.Y."/>
            <person name="Boore J.L."/>
            <person name="Grigoriev I.V."/>
            <person name="Lindberg D.R."/>
            <person name="Seaver E.C."/>
            <person name="Weisblat D.A."/>
            <person name="Putnam N.H."/>
            <person name="Rokhsar D.S."/>
        </authorList>
    </citation>
    <scope>NUCLEOTIDE SEQUENCE [LARGE SCALE GENOMIC DNA]</scope>
</reference>
<evidence type="ECO:0000313" key="9">
    <source>
        <dbReference type="Proteomes" id="UP000030746"/>
    </source>
</evidence>
<dbReference type="RefSeq" id="XP_009048411.1">
    <property type="nucleotide sequence ID" value="XM_009050163.1"/>
</dbReference>
<keyword evidence="1 2" id="KW-0344">Guanine-nucleotide releasing factor</keyword>
<evidence type="ECO:0000259" key="7">
    <source>
        <dbReference type="PROSITE" id="PS50212"/>
    </source>
</evidence>
<dbReference type="Gene3D" id="3.10.20.90">
    <property type="entry name" value="Phosphatidylinositol 3-kinase Catalytic Subunit, Chain A, domain 1"/>
    <property type="match status" value="1"/>
</dbReference>
<evidence type="ECO:0000259" key="5">
    <source>
        <dbReference type="PROSITE" id="PS50009"/>
    </source>
</evidence>
<keyword evidence="3" id="KW-0175">Coiled coil</keyword>
<dbReference type="SUPFAM" id="SSF48366">
    <property type="entry name" value="Ras GEF"/>
    <property type="match status" value="1"/>
</dbReference>
<feature type="coiled-coil region" evidence="3">
    <location>
        <begin position="173"/>
        <end position="200"/>
    </location>
</feature>
<feature type="domain" description="N-terminal Ras-GEF" evidence="7">
    <location>
        <begin position="57"/>
        <end position="184"/>
    </location>
</feature>
<protein>
    <recommendedName>
        <fullName evidence="10">Ras-GEF domain-containing protein</fullName>
    </recommendedName>
</protein>
<feature type="compositionally biased region" description="Polar residues" evidence="4">
    <location>
        <begin position="565"/>
        <end position="579"/>
    </location>
</feature>
<dbReference type="Gene3D" id="1.10.840.10">
    <property type="entry name" value="Ras guanine-nucleotide exchange factors catalytic domain"/>
    <property type="match status" value="1"/>
</dbReference>
<name>V4CFS1_LOTGI</name>
<organism evidence="8 9">
    <name type="scientific">Lottia gigantea</name>
    <name type="common">Giant owl limpet</name>
    <dbReference type="NCBI Taxonomy" id="225164"/>
    <lineage>
        <taxon>Eukaryota</taxon>
        <taxon>Metazoa</taxon>
        <taxon>Spiralia</taxon>
        <taxon>Lophotrochozoa</taxon>
        <taxon>Mollusca</taxon>
        <taxon>Gastropoda</taxon>
        <taxon>Patellogastropoda</taxon>
        <taxon>Lottioidea</taxon>
        <taxon>Lottiidae</taxon>
        <taxon>Lottia</taxon>
    </lineage>
</organism>
<dbReference type="Pfam" id="PF00788">
    <property type="entry name" value="RA"/>
    <property type="match status" value="1"/>
</dbReference>
<feature type="domain" description="Ras-associating" evidence="6">
    <location>
        <begin position="582"/>
        <end position="671"/>
    </location>
</feature>
<dbReference type="PROSITE" id="PS50212">
    <property type="entry name" value="RASGEF_NTER"/>
    <property type="match status" value="1"/>
</dbReference>
<dbReference type="SMART" id="SM00147">
    <property type="entry name" value="RasGEF"/>
    <property type="match status" value="1"/>
</dbReference>
<dbReference type="CDD" id="cd00155">
    <property type="entry name" value="RasGEF"/>
    <property type="match status" value="1"/>
</dbReference>
<dbReference type="SMART" id="SM00229">
    <property type="entry name" value="RasGEFN"/>
    <property type="match status" value="1"/>
</dbReference>
<dbReference type="SMART" id="SM00314">
    <property type="entry name" value="RA"/>
    <property type="match status" value="1"/>
</dbReference>
<dbReference type="InterPro" id="IPR019804">
    <property type="entry name" value="Ras_G-nucl-exch_fac_CS"/>
</dbReference>
<feature type="region of interest" description="Disordered" evidence="4">
    <location>
        <begin position="559"/>
        <end position="579"/>
    </location>
</feature>
<dbReference type="Gene3D" id="1.20.870.10">
    <property type="entry name" value="Son of sevenless (SoS) protein Chain: S domain 1"/>
    <property type="match status" value="1"/>
</dbReference>
<dbReference type="InterPro" id="IPR036964">
    <property type="entry name" value="RASGEF_cat_dom_sf"/>
</dbReference>
<dbReference type="GO" id="GO:0007265">
    <property type="term" value="P:Ras protein signal transduction"/>
    <property type="evidence" value="ECO:0007669"/>
    <property type="project" value="TreeGrafter"/>
</dbReference>
<dbReference type="OrthoDB" id="26687at2759"/>
<dbReference type="InterPro" id="IPR029071">
    <property type="entry name" value="Ubiquitin-like_domsf"/>
</dbReference>
<dbReference type="GO" id="GO:0005886">
    <property type="term" value="C:plasma membrane"/>
    <property type="evidence" value="ECO:0007669"/>
    <property type="project" value="TreeGrafter"/>
</dbReference>
<dbReference type="PANTHER" id="PTHR23113:SF312">
    <property type="entry name" value="RAL GUANINE NUCLEOTIDE DISSOCIATION STIMULATOR-LIKE, ISOFORM E"/>
    <property type="match status" value="1"/>
</dbReference>
<dbReference type="Pfam" id="PF00618">
    <property type="entry name" value="RasGEF_N"/>
    <property type="match status" value="1"/>
</dbReference>
<dbReference type="PROSITE" id="PS50009">
    <property type="entry name" value="RASGEF_CAT"/>
    <property type="match status" value="1"/>
</dbReference>
<dbReference type="PROSITE" id="PS50200">
    <property type="entry name" value="RA"/>
    <property type="match status" value="1"/>
</dbReference>
<dbReference type="AlphaFoldDB" id="V4CFS1"/>
<dbReference type="CTD" id="20250764"/>
<dbReference type="PANTHER" id="PTHR23113">
    <property type="entry name" value="GUANINE NUCLEOTIDE EXCHANGE FACTOR"/>
    <property type="match status" value="1"/>
</dbReference>
<evidence type="ECO:0000256" key="2">
    <source>
        <dbReference type="PROSITE-ProRule" id="PRU00168"/>
    </source>
</evidence>
<dbReference type="CDD" id="cd06224">
    <property type="entry name" value="REM"/>
    <property type="match status" value="1"/>
</dbReference>
<accession>V4CFS1</accession>
<dbReference type="STRING" id="225164.V4CFS1"/>
<evidence type="ECO:0000256" key="3">
    <source>
        <dbReference type="SAM" id="Coils"/>
    </source>
</evidence>
<keyword evidence="9" id="KW-1185">Reference proteome</keyword>
<dbReference type="InterPro" id="IPR000159">
    <property type="entry name" value="RA_dom"/>
</dbReference>
<proteinExistence type="predicted"/>
<evidence type="ECO:0008006" key="10">
    <source>
        <dbReference type="Google" id="ProtNLM"/>
    </source>
</evidence>
<dbReference type="CDD" id="cd00153">
    <property type="entry name" value="RA_RalGDS_like"/>
    <property type="match status" value="1"/>
</dbReference>
<dbReference type="PROSITE" id="PS00720">
    <property type="entry name" value="RASGEF"/>
    <property type="match status" value="1"/>
</dbReference>
<gene>
    <name evidence="8" type="ORF">LOTGIDRAFT_238436</name>
</gene>
<evidence type="ECO:0000259" key="6">
    <source>
        <dbReference type="PROSITE" id="PS50200"/>
    </source>
</evidence>
<dbReference type="KEGG" id="lgi:LOTGIDRAFT_238436"/>
<dbReference type="InterPro" id="IPR000651">
    <property type="entry name" value="Ras-like_Gua-exchang_fac_N"/>
</dbReference>
<dbReference type="Pfam" id="PF00617">
    <property type="entry name" value="RasGEF"/>
    <property type="match status" value="1"/>
</dbReference>
<dbReference type="Proteomes" id="UP000030746">
    <property type="component" value="Unassembled WGS sequence"/>
</dbReference>
<dbReference type="InterPro" id="IPR023578">
    <property type="entry name" value="Ras_GEF_dom_sf"/>
</dbReference>
<dbReference type="InterPro" id="IPR008937">
    <property type="entry name" value="Ras-like_GEF"/>
</dbReference>
<dbReference type="GO" id="GO:0005085">
    <property type="term" value="F:guanyl-nucleotide exchange factor activity"/>
    <property type="evidence" value="ECO:0007669"/>
    <property type="project" value="UniProtKB-KW"/>
</dbReference>
<sequence length="690" mass="79796">MELGRQESQEDGNRFWREEREEGAVYMVYLKRVTYRSHDRLEEGEKFMSHLMWETMKVRVIKSGTLEKLVECMETCQGDLDSSHLNVFLSTYRTFATPEQVLKTIMDRYIMLKSVSKDDDRSDMVEEQQKTIRSVLSVWLDTQSEDFREPPDYPCLLDLEDFAKEYIPDSDLALRARHRLEKFQKESKNLEATMSKMQIEKPAARRNSRHQHNGETEHIDFNQLSNHLIAQQLTYKDAELFRKVVPHHCLGSVWSRRRKKGGEDPLTVAATIQEFNNVSLRVISTILNTKGMKTSHRAKILQRWIEIAQELRDLKNFSSLRAIISGLQSSPVYRLRKTWSALPKNVMVLFTELSEIFSEENNQITSRELLMKEATAKFPDIESQNKTLQRRNQLKRQSWIENGIVQGTVPYLGTFLTDLTMIDTALPDITDENLINFEKHRKEFEVIAQLKLLQSAAQIYSFKKDEKFWVWFESVKIYSDTQSHDMSCGIEPQTESSAKLKKKSASLGHRPVKFDSTKFALFACGLENRKSMSSIPDTLSAALTAPIITTHYHSSASSVLSSDSGETTGQSPNSASPFRSSDTYVIKVSMNNDPETPDTHVYKSIMLTNTDHTHNVISKVLEKYSIEAKPEDYRLLQLLEDGELLIPERANVFYALNNSSDLNFIVKTREEYESSTLKRQRRRRFKKLSL</sequence>